<evidence type="ECO:0000256" key="4">
    <source>
        <dbReference type="ARBA" id="ARBA00022729"/>
    </source>
</evidence>
<evidence type="ECO:0000256" key="1">
    <source>
        <dbReference type="ARBA" id="ARBA00004196"/>
    </source>
</evidence>
<keyword evidence="9" id="KW-1185">Reference proteome</keyword>
<protein>
    <submittedName>
        <fullName evidence="8">ABC transporter substrate-binding protein</fullName>
    </submittedName>
</protein>
<reference evidence="8 9" key="1">
    <citation type="submission" date="2020-01" db="EMBL/GenBank/DDBJ databases">
        <title>Paenibacillus sp. nov., isolated from tomato rhizosphere.</title>
        <authorList>
            <person name="Weon H.-Y."/>
            <person name="Lee S.A."/>
        </authorList>
    </citation>
    <scope>NUCLEOTIDE SEQUENCE [LARGE SCALE GENOMIC DNA]</scope>
    <source>
        <strain evidence="8 9">12200R-189</strain>
    </source>
</reference>
<dbReference type="Pfam" id="PF01497">
    <property type="entry name" value="Peripla_BP_2"/>
    <property type="match status" value="1"/>
</dbReference>
<dbReference type="PROSITE" id="PS51257">
    <property type="entry name" value="PROKAR_LIPOPROTEIN"/>
    <property type="match status" value="1"/>
</dbReference>
<comment type="subcellular location">
    <subcellularLocation>
        <location evidence="1">Cell envelope</location>
    </subcellularLocation>
</comment>
<dbReference type="InterPro" id="IPR051313">
    <property type="entry name" value="Bact_iron-sidero_bind"/>
</dbReference>
<dbReference type="EMBL" id="CP048209">
    <property type="protein sequence ID" value="QHT61026.1"/>
    <property type="molecule type" value="Genomic_DNA"/>
</dbReference>
<dbReference type="RefSeq" id="WP_162357465.1">
    <property type="nucleotide sequence ID" value="NZ_CP048209.1"/>
</dbReference>
<dbReference type="PROSITE" id="PS50983">
    <property type="entry name" value="FE_B12_PBP"/>
    <property type="match status" value="1"/>
</dbReference>
<feature type="chain" id="PRO_5025392448" evidence="6">
    <location>
        <begin position="25"/>
        <end position="358"/>
    </location>
</feature>
<dbReference type="GO" id="GO:1901678">
    <property type="term" value="P:iron coordination entity transport"/>
    <property type="evidence" value="ECO:0007669"/>
    <property type="project" value="UniProtKB-ARBA"/>
</dbReference>
<dbReference type="AlphaFoldDB" id="A0A6C0FV69"/>
<dbReference type="PANTHER" id="PTHR30532">
    <property type="entry name" value="IRON III DICITRATE-BINDING PERIPLASMIC PROTEIN"/>
    <property type="match status" value="1"/>
</dbReference>
<dbReference type="SUPFAM" id="SSF53807">
    <property type="entry name" value="Helical backbone' metal receptor"/>
    <property type="match status" value="1"/>
</dbReference>
<evidence type="ECO:0000256" key="6">
    <source>
        <dbReference type="SAM" id="SignalP"/>
    </source>
</evidence>
<evidence type="ECO:0000259" key="7">
    <source>
        <dbReference type="PROSITE" id="PS50983"/>
    </source>
</evidence>
<evidence type="ECO:0000313" key="8">
    <source>
        <dbReference type="EMBL" id="QHT61026.1"/>
    </source>
</evidence>
<gene>
    <name evidence="8" type="ORF">GXP70_14410</name>
</gene>
<dbReference type="Proteomes" id="UP000476064">
    <property type="component" value="Chromosome"/>
</dbReference>
<evidence type="ECO:0000256" key="2">
    <source>
        <dbReference type="ARBA" id="ARBA00008814"/>
    </source>
</evidence>
<feature type="compositionally biased region" description="Low complexity" evidence="5">
    <location>
        <begin position="44"/>
        <end position="67"/>
    </location>
</feature>
<dbReference type="KEGG" id="plyc:GXP70_14410"/>
<dbReference type="InterPro" id="IPR002491">
    <property type="entry name" value="ABC_transptr_periplasmic_BD"/>
</dbReference>
<dbReference type="GO" id="GO:0030288">
    <property type="term" value="C:outer membrane-bounded periplasmic space"/>
    <property type="evidence" value="ECO:0007669"/>
    <property type="project" value="TreeGrafter"/>
</dbReference>
<accession>A0A6C0FV69</accession>
<organism evidence="8 9">
    <name type="scientific">Paenibacillus lycopersici</name>
    <dbReference type="NCBI Taxonomy" id="2704462"/>
    <lineage>
        <taxon>Bacteria</taxon>
        <taxon>Bacillati</taxon>
        <taxon>Bacillota</taxon>
        <taxon>Bacilli</taxon>
        <taxon>Bacillales</taxon>
        <taxon>Paenibacillaceae</taxon>
        <taxon>Paenibacillus</taxon>
    </lineage>
</organism>
<feature type="signal peptide" evidence="6">
    <location>
        <begin position="1"/>
        <end position="24"/>
    </location>
</feature>
<proteinExistence type="inferred from homology"/>
<evidence type="ECO:0000256" key="3">
    <source>
        <dbReference type="ARBA" id="ARBA00022448"/>
    </source>
</evidence>
<comment type="similarity">
    <text evidence="2">Belongs to the bacterial solute-binding protein 8 family.</text>
</comment>
<evidence type="ECO:0000313" key="9">
    <source>
        <dbReference type="Proteomes" id="UP000476064"/>
    </source>
</evidence>
<keyword evidence="3" id="KW-0813">Transport</keyword>
<feature type="region of interest" description="Disordered" evidence="5">
    <location>
        <begin position="44"/>
        <end position="92"/>
    </location>
</feature>
<evidence type="ECO:0000256" key="5">
    <source>
        <dbReference type="SAM" id="MobiDB-lite"/>
    </source>
</evidence>
<feature type="domain" description="Fe/B12 periplasmic-binding" evidence="7">
    <location>
        <begin position="99"/>
        <end position="358"/>
    </location>
</feature>
<keyword evidence="4 6" id="KW-0732">Signal</keyword>
<dbReference type="Gene3D" id="3.40.50.1980">
    <property type="entry name" value="Nitrogenase molybdenum iron protein domain"/>
    <property type="match status" value="2"/>
</dbReference>
<dbReference type="PANTHER" id="PTHR30532:SF26">
    <property type="entry name" value="IRON(3+)-HYDROXAMATE-BINDING PROTEIN FHUD"/>
    <property type="match status" value="1"/>
</dbReference>
<sequence length="358" mass="37801">MSKWKTLSLVLVAAALLTFTAACGSNGDTANKNGANAGTADNAGDTAKADDSANAGNAGTAANAGNDKPAGARNAAADQPETRTYKDSAGNEITVPSAPQKLVAINYVGDMLALGVKPAYTTAYELDTYGDALSGAVSIGDRPVNMESLLALSPDLIVSDDTDEANVVDQLKKISPTVILPFWTPDPYEHLRAVADLLDKKPEAEQWIAKYEAKAAATKALIHPDGESKETALLLIISGKDMGISGVRNGGFTLYRQLGFQPPAKMEPLLKKDENFGWETVTLESLTTFAPDRLFVEMDDTGEATKSTFEALKKSAVWQSLAAVKSGKVYEVTNKWGLGDATSLDAQLDETTAHLTGK</sequence>
<name>A0A6C0FV69_9BACL</name>